<dbReference type="AlphaFoldDB" id="A0A0L0P7M4"/>
<dbReference type="Gene3D" id="1.10.150.720">
    <property type="entry name" value="Haloacid dehalogenase-like hydrolase"/>
    <property type="match status" value="1"/>
</dbReference>
<dbReference type="VEuPathDB" id="FungiDB:QG37_00485"/>
<dbReference type="PANTHER" id="PTHR46191:SF2">
    <property type="entry name" value="HALOACID DEHALOGENASE-LIKE HYDROLASE DOMAIN-CONTAINING PROTEIN 3"/>
    <property type="match status" value="1"/>
</dbReference>
<dbReference type="Proteomes" id="UP000037122">
    <property type="component" value="Unassembled WGS sequence"/>
</dbReference>
<dbReference type="InterPro" id="IPR051828">
    <property type="entry name" value="HAD-like_hydrolase_domain"/>
</dbReference>
<dbReference type="EMBL" id="LGST01000004">
    <property type="protein sequence ID" value="KNE02235.1"/>
    <property type="molecule type" value="Genomic_DNA"/>
</dbReference>
<name>A0A0L0P7M4_CANAR</name>
<accession>A0A0L0P7M4</accession>
<evidence type="ECO:0008006" key="3">
    <source>
        <dbReference type="Google" id="ProtNLM"/>
    </source>
</evidence>
<dbReference type="VEuPathDB" id="FungiDB:CJI97_001593"/>
<sequence length="360" mass="41679">MIYIVRDSVEAKMAAKYVCCLYIHFKVRNTLLRLISASTLYMFRAFSRRLNTRGLLLISDPLKPDRIAKSQADSLFPKPRFVSFDLWGTLYTPKKPIAELYYEISKNEFGIDKSLESLKAEFPEVHKELLIDFPNYGKYSDHITNCKDWWLELIVKLYGLPHYLENEKSAKLCDRLVEYFSSLEAYILFDDVKPTLEKLRKNNVRIIASSNSDDRVFPIMKSLGIDRYFENPFVYISYDLGTEKPERAFFRSIAGELYKIDKANEPRLSMQEFLENLWHVGDSYEKDFVGAVKAGWNGVLIDRPKTSVFFRNGPQKASVSNDCFEAQSADSLDSDDMVMIANNRVAVSSLTEVLRLFELE</sequence>
<dbReference type="InterPro" id="IPR036412">
    <property type="entry name" value="HAD-like_sf"/>
</dbReference>
<dbReference type="InterPro" id="IPR044924">
    <property type="entry name" value="HAD-SF_hydro_IA_REG-2-like_cap"/>
</dbReference>
<gene>
    <name evidence="1" type="ORF">QG37_00485</name>
</gene>
<dbReference type="VEuPathDB" id="FungiDB:CJJ09_003273"/>
<reference evidence="2" key="1">
    <citation type="journal article" date="2015" name="BMC Genomics">
        <title>Draft genome of a commonly misdiagnosed multidrug resistant pathogen Candida auris.</title>
        <authorList>
            <person name="Chatterjee S."/>
            <person name="Alampalli S.V."/>
            <person name="Nageshan R.K."/>
            <person name="Chettiar S.T."/>
            <person name="Joshi S."/>
            <person name="Tatu U.S."/>
        </authorList>
    </citation>
    <scope>NUCLEOTIDE SEQUENCE [LARGE SCALE GENOMIC DNA]</scope>
    <source>
        <strain evidence="2">6684</strain>
    </source>
</reference>
<dbReference type="GO" id="GO:0005634">
    <property type="term" value="C:nucleus"/>
    <property type="evidence" value="ECO:0007669"/>
    <property type="project" value="TreeGrafter"/>
</dbReference>
<dbReference type="VEuPathDB" id="FungiDB:B9J08_002189"/>
<comment type="caution">
    <text evidence="1">The sequence shown here is derived from an EMBL/GenBank/DDBJ whole genome shotgun (WGS) entry which is preliminary data.</text>
</comment>
<proteinExistence type="predicted"/>
<dbReference type="VEuPathDB" id="FungiDB:CJI96_0002862"/>
<evidence type="ECO:0000313" key="1">
    <source>
        <dbReference type="EMBL" id="KNE02235.1"/>
    </source>
</evidence>
<organism evidence="1 2">
    <name type="scientific">Candidozyma auris</name>
    <name type="common">Yeast</name>
    <name type="synonym">Candida auris</name>
    <dbReference type="NCBI Taxonomy" id="498019"/>
    <lineage>
        <taxon>Eukaryota</taxon>
        <taxon>Fungi</taxon>
        <taxon>Dikarya</taxon>
        <taxon>Ascomycota</taxon>
        <taxon>Saccharomycotina</taxon>
        <taxon>Pichiomycetes</taxon>
        <taxon>Metschnikowiaceae</taxon>
        <taxon>Candidozyma</taxon>
    </lineage>
</organism>
<dbReference type="SFLD" id="SFLDG01129">
    <property type="entry name" value="C1.5:_HAD__Beta-PGM__Phosphata"/>
    <property type="match status" value="1"/>
</dbReference>
<dbReference type="VEuPathDB" id="FungiDB:CJJ07_001349"/>
<dbReference type="Gene3D" id="3.40.50.1000">
    <property type="entry name" value="HAD superfamily/HAD-like"/>
    <property type="match status" value="1"/>
</dbReference>
<dbReference type="SUPFAM" id="SSF56784">
    <property type="entry name" value="HAD-like"/>
    <property type="match status" value="1"/>
</dbReference>
<dbReference type="SFLD" id="SFLDS00003">
    <property type="entry name" value="Haloacid_Dehalogenase"/>
    <property type="match status" value="1"/>
</dbReference>
<dbReference type="Pfam" id="PF00702">
    <property type="entry name" value="Hydrolase"/>
    <property type="match status" value="1"/>
</dbReference>
<dbReference type="InterPro" id="IPR023214">
    <property type="entry name" value="HAD_sf"/>
</dbReference>
<dbReference type="PANTHER" id="PTHR46191">
    <property type="match status" value="1"/>
</dbReference>
<protein>
    <recommendedName>
        <fullName evidence="3">HAD hydrolase</fullName>
    </recommendedName>
</protein>
<evidence type="ECO:0000313" key="2">
    <source>
        <dbReference type="Proteomes" id="UP000037122"/>
    </source>
</evidence>